<dbReference type="EMBL" id="PDCK01000044">
    <property type="protein sequence ID" value="PRQ25974.1"/>
    <property type="molecule type" value="Genomic_DNA"/>
</dbReference>
<evidence type="ECO:0000313" key="1">
    <source>
        <dbReference type="EMBL" id="PRQ25974.1"/>
    </source>
</evidence>
<organism evidence="1 2">
    <name type="scientific">Rosa chinensis</name>
    <name type="common">China rose</name>
    <dbReference type="NCBI Taxonomy" id="74649"/>
    <lineage>
        <taxon>Eukaryota</taxon>
        <taxon>Viridiplantae</taxon>
        <taxon>Streptophyta</taxon>
        <taxon>Embryophyta</taxon>
        <taxon>Tracheophyta</taxon>
        <taxon>Spermatophyta</taxon>
        <taxon>Magnoliopsida</taxon>
        <taxon>eudicotyledons</taxon>
        <taxon>Gunneridae</taxon>
        <taxon>Pentapetalae</taxon>
        <taxon>rosids</taxon>
        <taxon>fabids</taxon>
        <taxon>Rosales</taxon>
        <taxon>Rosaceae</taxon>
        <taxon>Rosoideae</taxon>
        <taxon>Rosoideae incertae sedis</taxon>
        <taxon>Rosa</taxon>
    </lineage>
</organism>
<evidence type="ECO:0000313" key="2">
    <source>
        <dbReference type="Proteomes" id="UP000238479"/>
    </source>
</evidence>
<dbReference type="Proteomes" id="UP000238479">
    <property type="component" value="Chromosome 6"/>
</dbReference>
<dbReference type="AlphaFoldDB" id="A0A2P6PVL4"/>
<protein>
    <submittedName>
        <fullName evidence="1">Uncharacterized protein</fullName>
    </submittedName>
</protein>
<accession>A0A2P6PVL4</accession>
<gene>
    <name evidence="1" type="ORF">RchiOBHm_Chr6g0289531</name>
</gene>
<sequence>MNDSSSLNFLTANSNPLNGVAAAKWLMLKRTQDCDLISSAPDVERKKVGWNNFLKESEKFLI</sequence>
<comment type="caution">
    <text evidence="1">The sequence shown here is derived from an EMBL/GenBank/DDBJ whole genome shotgun (WGS) entry which is preliminary data.</text>
</comment>
<keyword evidence="2" id="KW-1185">Reference proteome</keyword>
<dbReference type="Gramene" id="PRQ25974">
    <property type="protein sequence ID" value="PRQ25974"/>
    <property type="gene ID" value="RchiOBHm_Chr6g0289531"/>
</dbReference>
<proteinExistence type="predicted"/>
<name>A0A2P6PVL4_ROSCH</name>
<reference evidence="1 2" key="1">
    <citation type="journal article" date="2018" name="Nat. Genet.">
        <title>The Rosa genome provides new insights in the design of modern roses.</title>
        <authorList>
            <person name="Bendahmane M."/>
        </authorList>
    </citation>
    <scope>NUCLEOTIDE SEQUENCE [LARGE SCALE GENOMIC DNA]</scope>
    <source>
        <strain evidence="2">cv. Old Blush</strain>
    </source>
</reference>